<dbReference type="Proteomes" id="UP001224359">
    <property type="component" value="Unassembled WGS sequence"/>
</dbReference>
<dbReference type="InterPro" id="IPR050190">
    <property type="entry name" value="UPF0213_domain"/>
</dbReference>
<dbReference type="PANTHER" id="PTHR34477:SF1">
    <property type="entry name" value="UPF0213 PROTEIN YHBQ"/>
    <property type="match status" value="1"/>
</dbReference>
<dbReference type="PROSITE" id="PS50164">
    <property type="entry name" value="GIY_YIG"/>
    <property type="match status" value="1"/>
</dbReference>
<dbReference type="GO" id="GO:0004519">
    <property type="term" value="F:endonuclease activity"/>
    <property type="evidence" value="ECO:0007669"/>
    <property type="project" value="UniProtKB-KW"/>
</dbReference>
<dbReference type="PANTHER" id="PTHR34477">
    <property type="entry name" value="UPF0213 PROTEIN YHBQ"/>
    <property type="match status" value="1"/>
</dbReference>
<dbReference type="CDD" id="cd10456">
    <property type="entry name" value="GIY-YIG_UPF0213"/>
    <property type="match status" value="1"/>
</dbReference>
<feature type="domain" description="GIY-YIG" evidence="2">
    <location>
        <begin position="1"/>
        <end position="75"/>
    </location>
</feature>
<accession>A0ABT9VGD1</accession>
<keyword evidence="3" id="KW-0255">Endonuclease</keyword>
<protein>
    <submittedName>
        <fullName evidence="3">Endonuclease</fullName>
    </submittedName>
</protein>
<keyword evidence="4" id="KW-1185">Reference proteome</keyword>
<comment type="similarity">
    <text evidence="1">Belongs to the UPF0213 family.</text>
</comment>
<dbReference type="SUPFAM" id="SSF82771">
    <property type="entry name" value="GIY-YIG endonuclease"/>
    <property type="match status" value="1"/>
</dbReference>
<reference evidence="3 4" key="1">
    <citation type="submission" date="2023-07" db="EMBL/GenBank/DDBJ databases">
        <title>Genomic Encyclopedia of Type Strains, Phase IV (KMG-IV): sequencing the most valuable type-strain genomes for metagenomic binning, comparative biology and taxonomic classification.</title>
        <authorList>
            <person name="Goeker M."/>
        </authorList>
    </citation>
    <scope>NUCLEOTIDE SEQUENCE [LARGE SCALE GENOMIC DNA]</scope>
    <source>
        <strain evidence="3 4">DSM 16460</strain>
    </source>
</reference>
<dbReference type="RefSeq" id="WP_370871821.1">
    <property type="nucleotide sequence ID" value="NZ_JAUSTQ010000008.1"/>
</dbReference>
<dbReference type="Pfam" id="PF01541">
    <property type="entry name" value="GIY-YIG"/>
    <property type="match status" value="1"/>
</dbReference>
<proteinExistence type="inferred from homology"/>
<keyword evidence="3" id="KW-0540">Nuclease</keyword>
<name>A0ABT9VGD1_9BACI</name>
<evidence type="ECO:0000313" key="3">
    <source>
        <dbReference type="EMBL" id="MDQ0160026.1"/>
    </source>
</evidence>
<evidence type="ECO:0000256" key="1">
    <source>
        <dbReference type="ARBA" id="ARBA00007435"/>
    </source>
</evidence>
<sequence>MFFIYILRCCDGSLYTGYTNDVEARVAKHQAGEAAKYTRAKRPVELVYQESFETKSEAMRREAAIKQLHKQAKEEMIRTAVMNVE</sequence>
<evidence type="ECO:0000313" key="4">
    <source>
        <dbReference type="Proteomes" id="UP001224359"/>
    </source>
</evidence>
<evidence type="ECO:0000259" key="2">
    <source>
        <dbReference type="PROSITE" id="PS50164"/>
    </source>
</evidence>
<dbReference type="EMBL" id="JAUSTQ010000008">
    <property type="protein sequence ID" value="MDQ0160026.1"/>
    <property type="molecule type" value="Genomic_DNA"/>
</dbReference>
<dbReference type="Gene3D" id="3.40.1440.10">
    <property type="entry name" value="GIY-YIG endonuclease"/>
    <property type="match status" value="1"/>
</dbReference>
<dbReference type="InterPro" id="IPR000305">
    <property type="entry name" value="GIY-YIG_endonuc"/>
</dbReference>
<organism evidence="3 4">
    <name type="scientific">Alkalibacillus salilacus</name>
    <dbReference type="NCBI Taxonomy" id="284582"/>
    <lineage>
        <taxon>Bacteria</taxon>
        <taxon>Bacillati</taxon>
        <taxon>Bacillota</taxon>
        <taxon>Bacilli</taxon>
        <taxon>Bacillales</taxon>
        <taxon>Bacillaceae</taxon>
        <taxon>Alkalibacillus</taxon>
    </lineage>
</organism>
<comment type="caution">
    <text evidence="3">The sequence shown here is derived from an EMBL/GenBank/DDBJ whole genome shotgun (WGS) entry which is preliminary data.</text>
</comment>
<keyword evidence="3" id="KW-0378">Hydrolase</keyword>
<gene>
    <name evidence="3" type="ORF">J2S77_002027</name>
</gene>
<dbReference type="InterPro" id="IPR035901">
    <property type="entry name" value="GIY-YIG_endonuc_sf"/>
</dbReference>